<name>A0A9P6E117_9AGAR</name>
<evidence type="ECO:0000313" key="2">
    <source>
        <dbReference type="Proteomes" id="UP000807306"/>
    </source>
</evidence>
<proteinExistence type="predicted"/>
<evidence type="ECO:0000313" key="1">
    <source>
        <dbReference type="EMBL" id="KAF9521392.1"/>
    </source>
</evidence>
<sequence>MLEAWMPGEFDQKPTIDMANRFFTHRSQANRDDLSLFCTNVDPDGVLRRALNDKCVHTSDNEVAYYERVSDGDHSYRYIPINPVKFRIGDVVEAQMSFATVSLKGNKHKMLVILRALTLLDDSPLRYAQMKRTQDEVTLKPLVTVKRKVGYASDDLKVTEERMTKMRVDGPAEI</sequence>
<dbReference type="EMBL" id="MU158085">
    <property type="protein sequence ID" value="KAF9521392.1"/>
    <property type="molecule type" value="Genomic_DNA"/>
</dbReference>
<dbReference type="Proteomes" id="UP000807306">
    <property type="component" value="Unassembled WGS sequence"/>
</dbReference>
<comment type="caution">
    <text evidence="1">The sequence shown here is derived from an EMBL/GenBank/DDBJ whole genome shotgun (WGS) entry which is preliminary data.</text>
</comment>
<dbReference type="AlphaFoldDB" id="A0A9P6E117"/>
<keyword evidence="2" id="KW-1185">Reference proteome</keyword>
<reference evidence="1" key="1">
    <citation type="submission" date="2020-11" db="EMBL/GenBank/DDBJ databases">
        <authorList>
            <consortium name="DOE Joint Genome Institute"/>
            <person name="Ahrendt S."/>
            <person name="Riley R."/>
            <person name="Andreopoulos W."/>
            <person name="Labutti K."/>
            <person name="Pangilinan J."/>
            <person name="Ruiz-Duenas F.J."/>
            <person name="Barrasa J.M."/>
            <person name="Sanchez-Garcia M."/>
            <person name="Camarero S."/>
            <person name="Miyauchi S."/>
            <person name="Serrano A."/>
            <person name="Linde D."/>
            <person name="Babiker R."/>
            <person name="Drula E."/>
            <person name="Ayuso-Fernandez I."/>
            <person name="Pacheco R."/>
            <person name="Padilla G."/>
            <person name="Ferreira P."/>
            <person name="Barriuso J."/>
            <person name="Kellner H."/>
            <person name="Castanera R."/>
            <person name="Alfaro M."/>
            <person name="Ramirez L."/>
            <person name="Pisabarro A.G."/>
            <person name="Kuo A."/>
            <person name="Tritt A."/>
            <person name="Lipzen A."/>
            <person name="He G."/>
            <person name="Yan M."/>
            <person name="Ng V."/>
            <person name="Cullen D."/>
            <person name="Martin F."/>
            <person name="Rosso M.-N."/>
            <person name="Henrissat B."/>
            <person name="Hibbett D."/>
            <person name="Martinez A.T."/>
            <person name="Grigoriev I.V."/>
        </authorList>
    </citation>
    <scope>NUCLEOTIDE SEQUENCE</scope>
    <source>
        <strain evidence="1">CBS 506.95</strain>
    </source>
</reference>
<dbReference type="OrthoDB" id="3067373at2759"/>
<gene>
    <name evidence="1" type="ORF">CPB83DRAFT_865525</name>
</gene>
<accession>A0A9P6E117</accession>
<protein>
    <submittedName>
        <fullName evidence="1">Uncharacterized protein</fullName>
    </submittedName>
</protein>
<organism evidence="1 2">
    <name type="scientific">Crepidotus variabilis</name>
    <dbReference type="NCBI Taxonomy" id="179855"/>
    <lineage>
        <taxon>Eukaryota</taxon>
        <taxon>Fungi</taxon>
        <taxon>Dikarya</taxon>
        <taxon>Basidiomycota</taxon>
        <taxon>Agaricomycotina</taxon>
        <taxon>Agaricomycetes</taxon>
        <taxon>Agaricomycetidae</taxon>
        <taxon>Agaricales</taxon>
        <taxon>Agaricineae</taxon>
        <taxon>Crepidotaceae</taxon>
        <taxon>Crepidotus</taxon>
    </lineage>
</organism>